<dbReference type="GeneID" id="19460149"/>
<dbReference type="Proteomes" id="UP000016922">
    <property type="component" value="Unassembled WGS sequence"/>
</dbReference>
<dbReference type="HOGENOM" id="CLU_000288_138_5_1"/>
<name>S3DD60_GLAL2</name>
<gene>
    <name evidence="2" type="ORF">GLAREA_01091</name>
</gene>
<feature type="domain" description="Heterokaryon incompatibility" evidence="1">
    <location>
        <begin position="39"/>
        <end position="126"/>
    </location>
</feature>
<dbReference type="PANTHER" id="PTHR10622">
    <property type="entry name" value="HET DOMAIN-CONTAINING PROTEIN"/>
    <property type="match status" value="1"/>
</dbReference>
<dbReference type="AlphaFoldDB" id="S3DD60"/>
<sequence>MRLLKIQKAEPSDLVGGLNAPEPQLLISLEEHFSDIPRYAILSHRWGNPAEELKFTDVKDGITLSKGQGHEKVVGCCLQALAEGLEYVWIDTCCIDKSSSAELSEAINSMYIWYQQAVVCYAYLEDVSFADLNLWDPKISCVEGSVWFKRAWTLQELVAPVALSFFAKNWEYIASKSEMAERVPKVTNIAISVLQDGLSSDINVAQIMS</sequence>
<keyword evidence="3" id="KW-1185">Reference proteome</keyword>
<dbReference type="OrthoDB" id="3432186at2759"/>
<evidence type="ECO:0000259" key="1">
    <source>
        <dbReference type="Pfam" id="PF06985"/>
    </source>
</evidence>
<dbReference type="InterPro" id="IPR010730">
    <property type="entry name" value="HET"/>
</dbReference>
<dbReference type="OMA" id="MRLINIF"/>
<dbReference type="Pfam" id="PF06985">
    <property type="entry name" value="HET"/>
    <property type="match status" value="1"/>
</dbReference>
<dbReference type="eggNOG" id="ENOG502SHG8">
    <property type="taxonomic scope" value="Eukaryota"/>
</dbReference>
<dbReference type="KEGG" id="glz:GLAREA_01091"/>
<dbReference type="STRING" id="1116229.S3DD60"/>
<dbReference type="RefSeq" id="XP_008084040.1">
    <property type="nucleotide sequence ID" value="XM_008085849.1"/>
</dbReference>
<dbReference type="PANTHER" id="PTHR10622:SF10">
    <property type="entry name" value="HET DOMAIN-CONTAINING PROTEIN"/>
    <property type="match status" value="1"/>
</dbReference>
<organism evidence="2 3">
    <name type="scientific">Glarea lozoyensis (strain ATCC 20868 / MF5171)</name>
    <dbReference type="NCBI Taxonomy" id="1116229"/>
    <lineage>
        <taxon>Eukaryota</taxon>
        <taxon>Fungi</taxon>
        <taxon>Dikarya</taxon>
        <taxon>Ascomycota</taxon>
        <taxon>Pezizomycotina</taxon>
        <taxon>Leotiomycetes</taxon>
        <taxon>Helotiales</taxon>
        <taxon>Helotiaceae</taxon>
        <taxon>Glarea</taxon>
    </lineage>
</organism>
<proteinExistence type="predicted"/>
<evidence type="ECO:0000313" key="3">
    <source>
        <dbReference type="Proteomes" id="UP000016922"/>
    </source>
</evidence>
<dbReference type="EMBL" id="KE145367">
    <property type="protein sequence ID" value="EPE29931.1"/>
    <property type="molecule type" value="Genomic_DNA"/>
</dbReference>
<accession>S3DD60</accession>
<protein>
    <recommendedName>
        <fullName evidence="1">Heterokaryon incompatibility domain-containing protein</fullName>
    </recommendedName>
</protein>
<evidence type="ECO:0000313" key="2">
    <source>
        <dbReference type="EMBL" id="EPE29931.1"/>
    </source>
</evidence>
<reference evidence="2 3" key="1">
    <citation type="journal article" date="2013" name="BMC Genomics">
        <title>Genomics-driven discovery of the pneumocandin biosynthetic gene cluster in the fungus Glarea lozoyensis.</title>
        <authorList>
            <person name="Chen L."/>
            <person name="Yue Q."/>
            <person name="Zhang X."/>
            <person name="Xiang M."/>
            <person name="Wang C."/>
            <person name="Li S."/>
            <person name="Che Y."/>
            <person name="Ortiz-Lopez F.J."/>
            <person name="Bills G.F."/>
            <person name="Liu X."/>
            <person name="An Z."/>
        </authorList>
    </citation>
    <scope>NUCLEOTIDE SEQUENCE [LARGE SCALE GENOMIC DNA]</scope>
    <source>
        <strain evidence="3">ATCC 20868 / MF5171</strain>
    </source>
</reference>